<accession>A0A9P0PP15</accession>
<dbReference type="EMBL" id="CAKOFQ010007116">
    <property type="protein sequence ID" value="CAH1991499.1"/>
    <property type="molecule type" value="Genomic_DNA"/>
</dbReference>
<reference evidence="2" key="1">
    <citation type="submission" date="2022-03" db="EMBL/GenBank/DDBJ databases">
        <authorList>
            <person name="Sayadi A."/>
        </authorList>
    </citation>
    <scope>NUCLEOTIDE SEQUENCE</scope>
</reference>
<proteinExistence type="predicted"/>
<dbReference type="AlphaFoldDB" id="A0A9P0PP15"/>
<comment type="caution">
    <text evidence="2">The sequence shown here is derived from an EMBL/GenBank/DDBJ whole genome shotgun (WGS) entry which is preliminary data.</text>
</comment>
<dbReference type="Proteomes" id="UP001152888">
    <property type="component" value="Unassembled WGS sequence"/>
</dbReference>
<evidence type="ECO:0000256" key="1">
    <source>
        <dbReference type="SAM" id="MobiDB-lite"/>
    </source>
</evidence>
<gene>
    <name evidence="2" type="ORF">ACAOBT_LOCUS20308</name>
</gene>
<feature type="compositionally biased region" description="Polar residues" evidence="1">
    <location>
        <begin position="35"/>
        <end position="47"/>
    </location>
</feature>
<evidence type="ECO:0000313" key="2">
    <source>
        <dbReference type="EMBL" id="CAH1991499.1"/>
    </source>
</evidence>
<feature type="region of interest" description="Disordered" evidence="1">
    <location>
        <begin position="35"/>
        <end position="67"/>
    </location>
</feature>
<name>A0A9P0PP15_ACAOB</name>
<sequence>MNNELDNPEILGTEQNEEITPIILSRILLLNTTTAPSNSANEDNPNYNEERNDPDTSLNTTRTRSEEKIGSSWKIRASVLLVDKNLQFSVKK</sequence>
<organism evidence="2 3">
    <name type="scientific">Acanthoscelides obtectus</name>
    <name type="common">Bean weevil</name>
    <name type="synonym">Bruchus obtectus</name>
    <dbReference type="NCBI Taxonomy" id="200917"/>
    <lineage>
        <taxon>Eukaryota</taxon>
        <taxon>Metazoa</taxon>
        <taxon>Ecdysozoa</taxon>
        <taxon>Arthropoda</taxon>
        <taxon>Hexapoda</taxon>
        <taxon>Insecta</taxon>
        <taxon>Pterygota</taxon>
        <taxon>Neoptera</taxon>
        <taxon>Endopterygota</taxon>
        <taxon>Coleoptera</taxon>
        <taxon>Polyphaga</taxon>
        <taxon>Cucujiformia</taxon>
        <taxon>Chrysomeloidea</taxon>
        <taxon>Chrysomelidae</taxon>
        <taxon>Bruchinae</taxon>
        <taxon>Bruchini</taxon>
        <taxon>Acanthoscelides</taxon>
    </lineage>
</organism>
<evidence type="ECO:0000313" key="3">
    <source>
        <dbReference type="Proteomes" id="UP001152888"/>
    </source>
</evidence>
<keyword evidence="3" id="KW-1185">Reference proteome</keyword>
<protein>
    <submittedName>
        <fullName evidence="2">Uncharacterized protein</fullName>
    </submittedName>
</protein>